<keyword evidence="3" id="KW-0012">Acyltransferase</keyword>
<evidence type="ECO:0000256" key="1">
    <source>
        <dbReference type="SAM" id="MobiDB-lite"/>
    </source>
</evidence>
<dbReference type="InterPro" id="IPR013207">
    <property type="entry name" value="LGFP"/>
</dbReference>
<name>A0A5J6Z5F9_9CORY</name>
<feature type="compositionally biased region" description="Low complexity" evidence="1">
    <location>
        <begin position="45"/>
        <end position="56"/>
    </location>
</feature>
<dbReference type="AlphaFoldDB" id="A0A5J6Z5F9"/>
<keyword evidence="2" id="KW-0732">Signal</keyword>
<evidence type="ECO:0000313" key="4">
    <source>
        <dbReference type="Proteomes" id="UP000326711"/>
    </source>
</evidence>
<accession>A0A5J6Z5F9</accession>
<dbReference type="Pfam" id="PF08310">
    <property type="entry name" value="LGFP"/>
    <property type="match status" value="4"/>
</dbReference>
<gene>
    <name evidence="3" type="primary">fbpC</name>
    <name evidence="3" type="ORF">CUROG_01000</name>
</gene>
<dbReference type="Gene3D" id="3.40.50.1820">
    <property type="entry name" value="alpha/beta hydrolase"/>
    <property type="match status" value="1"/>
</dbReference>
<dbReference type="PANTHER" id="PTHR48098:SF1">
    <property type="entry name" value="DIACYLGLYCEROL ACYLTRANSFERASE_MYCOLYLTRANSFERASE AG85A"/>
    <property type="match status" value="1"/>
</dbReference>
<dbReference type="KEGG" id="cuo:CUROG_01000"/>
<protein>
    <submittedName>
        <fullName evidence="3">Diacylglycerol acyltransferase/mycolyltransferase Ag85C</fullName>
        <ecNumber evidence="3">2.3.1.122</ecNumber>
    </submittedName>
</protein>
<dbReference type="InterPro" id="IPR000801">
    <property type="entry name" value="Esterase-like"/>
</dbReference>
<dbReference type="EMBL" id="CP045032">
    <property type="protein sequence ID" value="QFQ01601.1"/>
    <property type="molecule type" value="Genomic_DNA"/>
</dbReference>
<feature type="region of interest" description="Disordered" evidence="1">
    <location>
        <begin position="43"/>
        <end position="67"/>
    </location>
</feature>
<dbReference type="Proteomes" id="UP000326711">
    <property type="component" value="Chromosome"/>
</dbReference>
<dbReference type="PANTHER" id="PTHR48098">
    <property type="entry name" value="ENTEROCHELIN ESTERASE-RELATED"/>
    <property type="match status" value="1"/>
</dbReference>
<reference evidence="4" key="1">
    <citation type="submission" date="2019-10" db="EMBL/GenBank/DDBJ databases">
        <title>Complete genome sequence of Corynebacterium urogenitalis DSM 108747, isolated from the genital tract of a cow.</title>
        <authorList>
            <person name="Ruckert C."/>
            <person name="Ballas P."/>
            <person name="Wagener K."/>
            <person name="Drillich M."/>
            <person name="Kaempfer P."/>
            <person name="Busse H.-J."/>
            <person name="Ehling-Schulz M."/>
        </authorList>
    </citation>
    <scope>NUCLEOTIDE SEQUENCE [LARGE SCALE GENOMIC DNA]</scope>
    <source>
        <strain evidence="4">LMM 1652</strain>
    </source>
</reference>
<dbReference type="InterPro" id="IPR050583">
    <property type="entry name" value="Mycobacterial_A85_antigen"/>
</dbReference>
<dbReference type="EC" id="2.3.1.122" evidence="3"/>
<evidence type="ECO:0000256" key="2">
    <source>
        <dbReference type="SAM" id="SignalP"/>
    </source>
</evidence>
<dbReference type="Pfam" id="PF00756">
    <property type="entry name" value="Esterase"/>
    <property type="match status" value="1"/>
</dbReference>
<dbReference type="RefSeq" id="WP_151902081.1">
    <property type="nucleotide sequence ID" value="NZ_CP045032.1"/>
</dbReference>
<sequence length="663" mass="72282" precursor="true">MRIAAILPRRIKPAILALPVAATLALPLIPVTANQTVVPAAEAQSSLGGSLGPGSSTDYLDPDSIPERTPVETEVRDIEGLPDGVEELRVEWITARWANVYIKSAAMPDQEMKVQILLARDWYTHPEKTFPEVWALDGLRARDDESGWTLETNIANFYADKNVNVILPVGGESSFYTDWQQPENGKHYKWESFLIKELPYVLKQGWRSNGERAVTGLSMGGTAAMNLATRYPDMFKFAGSFSGYLDTTSFGMPEGIAYATNDGGGYDATKMWGPFGSQDWIDHDPKLGVANLKGKSVYVSAGNGNTGKYDKDSALPGVPTNTAGMGLEVMSRMTSETFVKYAKKAGVDVVTKFRPSGTHSWPYWQFEMTEAWPYIADALKVPEEDRGTQCEIVGEIAANISKAPDLGACISNEYDGPASKTGAKKPGKIQDFRGGQAFWSPATGAHYTWGRIGALYAGMGGPGSWLGYPKSEEIAIKDGGRFVAFEGGNIYWHPSTGAVAVKSDIVEEYGKGGWENGPLGYPIEAAQQVEGKGAYQKFQNGVIYRNANGDTQYVQGLISQRYFEIGHLNSPLGFPKTDELNTPRGAKRTEFENGIIYWSPQTGAHEIYYGEIFDAWAKTGYEGGKWGFPVEAQKNIPAGGISQKFEKGTVTVTNGQVKFTPNA</sequence>
<organism evidence="3 4">
    <name type="scientific">Corynebacterium urogenitale</name>
    <dbReference type="NCBI Taxonomy" id="2487892"/>
    <lineage>
        <taxon>Bacteria</taxon>
        <taxon>Bacillati</taxon>
        <taxon>Actinomycetota</taxon>
        <taxon>Actinomycetes</taxon>
        <taxon>Mycobacteriales</taxon>
        <taxon>Corynebacteriaceae</taxon>
        <taxon>Corynebacterium</taxon>
    </lineage>
</organism>
<keyword evidence="3" id="KW-0808">Transferase</keyword>
<dbReference type="SUPFAM" id="SSF53474">
    <property type="entry name" value="alpha/beta-Hydrolases"/>
    <property type="match status" value="1"/>
</dbReference>
<feature type="chain" id="PRO_5023869568" evidence="2">
    <location>
        <begin position="34"/>
        <end position="663"/>
    </location>
</feature>
<feature type="signal peptide" evidence="2">
    <location>
        <begin position="1"/>
        <end position="33"/>
    </location>
</feature>
<dbReference type="OrthoDB" id="4527292at2"/>
<evidence type="ECO:0000313" key="3">
    <source>
        <dbReference type="EMBL" id="QFQ01601.1"/>
    </source>
</evidence>
<keyword evidence="4" id="KW-1185">Reference proteome</keyword>
<dbReference type="InterPro" id="IPR029058">
    <property type="entry name" value="AB_hydrolase_fold"/>
</dbReference>
<proteinExistence type="predicted"/>
<dbReference type="GO" id="GO:0050348">
    <property type="term" value="F:trehalose O-mycolyltransferase activity"/>
    <property type="evidence" value="ECO:0007669"/>
    <property type="project" value="UniProtKB-EC"/>
</dbReference>